<evidence type="ECO:0000313" key="3">
    <source>
        <dbReference type="RefSeq" id="XP_033576606.1"/>
    </source>
</evidence>
<dbReference type="OrthoDB" id="3542212at2759"/>
<gene>
    <name evidence="1 3" type="ORF">BDZ99DRAFT_463424</name>
</gene>
<name>A0A6A6YL91_9PEZI</name>
<dbReference type="Gene3D" id="3.30.70.100">
    <property type="match status" value="2"/>
</dbReference>
<accession>A0A6A6YL91</accession>
<protein>
    <recommendedName>
        <fullName evidence="4">ABM domain-containing protein</fullName>
    </recommendedName>
</protein>
<reference evidence="1 3" key="1">
    <citation type="journal article" date="2020" name="Stud. Mycol.">
        <title>101 Dothideomycetes genomes: a test case for predicting lifestyles and emergence of pathogens.</title>
        <authorList>
            <person name="Haridas S."/>
            <person name="Albert R."/>
            <person name="Binder M."/>
            <person name="Bloem J."/>
            <person name="Labutti K."/>
            <person name="Salamov A."/>
            <person name="Andreopoulos B."/>
            <person name="Baker S."/>
            <person name="Barry K."/>
            <person name="Bills G."/>
            <person name="Bluhm B."/>
            <person name="Cannon C."/>
            <person name="Castanera R."/>
            <person name="Culley D."/>
            <person name="Daum C."/>
            <person name="Ezra D."/>
            <person name="Gonzalez J."/>
            <person name="Henrissat B."/>
            <person name="Kuo A."/>
            <person name="Liang C."/>
            <person name="Lipzen A."/>
            <person name="Lutzoni F."/>
            <person name="Magnuson J."/>
            <person name="Mondo S."/>
            <person name="Nolan M."/>
            <person name="Ohm R."/>
            <person name="Pangilinan J."/>
            <person name="Park H.-J."/>
            <person name="Ramirez L."/>
            <person name="Alfaro M."/>
            <person name="Sun H."/>
            <person name="Tritt A."/>
            <person name="Yoshinaga Y."/>
            <person name="Zwiers L.-H."/>
            <person name="Turgeon B."/>
            <person name="Goodwin S."/>
            <person name="Spatafora J."/>
            <person name="Crous P."/>
            <person name="Grigoriev I."/>
        </authorList>
    </citation>
    <scope>NUCLEOTIDE SEQUENCE</scope>
    <source>
        <strain evidence="1 3">CBS 304.34</strain>
    </source>
</reference>
<sequence>MPMLEVCRLRLKDGVSASDDALLKTLSTVRSVLKTNSRFYNCIEDPSLVYILGIWPTLEAHKAFLASPEKEKVLGSQEDQLDFQWILHMELDDISSLPLDAPVMAIARLFLKGGQHIEEYDRIVNKHRATLADATEPYNVVEGWRNDSEPGKREALMFTGWASMEAHKAFTAKMREDEDYASVRNNYEGMEVRHARDMERIAKTSQE</sequence>
<reference evidence="3" key="3">
    <citation type="submission" date="2025-04" db="UniProtKB">
        <authorList>
            <consortium name="RefSeq"/>
        </authorList>
    </citation>
    <scope>IDENTIFICATION</scope>
    <source>
        <strain evidence="3">CBS 304.34</strain>
    </source>
</reference>
<keyword evidence="2" id="KW-1185">Reference proteome</keyword>
<dbReference type="EMBL" id="MU003701">
    <property type="protein sequence ID" value="KAF2809642.1"/>
    <property type="molecule type" value="Genomic_DNA"/>
</dbReference>
<dbReference type="PANTHER" id="PTHR42052:SF1">
    <property type="entry name" value="ABM DOMAIN-CONTAINING PROTEIN"/>
    <property type="match status" value="1"/>
</dbReference>
<dbReference type="GeneID" id="54460974"/>
<reference evidence="3" key="2">
    <citation type="submission" date="2020-04" db="EMBL/GenBank/DDBJ databases">
        <authorList>
            <consortium name="NCBI Genome Project"/>
        </authorList>
    </citation>
    <scope>NUCLEOTIDE SEQUENCE</scope>
    <source>
        <strain evidence="3">CBS 304.34</strain>
    </source>
</reference>
<dbReference type="RefSeq" id="XP_033576606.1">
    <property type="nucleotide sequence ID" value="XM_033720081.1"/>
</dbReference>
<dbReference type="AlphaFoldDB" id="A0A6A6YL91"/>
<evidence type="ECO:0000313" key="2">
    <source>
        <dbReference type="Proteomes" id="UP000504636"/>
    </source>
</evidence>
<proteinExistence type="predicted"/>
<organism evidence="1">
    <name type="scientific">Mytilinidion resinicola</name>
    <dbReference type="NCBI Taxonomy" id="574789"/>
    <lineage>
        <taxon>Eukaryota</taxon>
        <taxon>Fungi</taxon>
        <taxon>Dikarya</taxon>
        <taxon>Ascomycota</taxon>
        <taxon>Pezizomycotina</taxon>
        <taxon>Dothideomycetes</taxon>
        <taxon>Pleosporomycetidae</taxon>
        <taxon>Mytilinidiales</taxon>
        <taxon>Mytilinidiaceae</taxon>
        <taxon>Mytilinidion</taxon>
    </lineage>
</organism>
<dbReference type="PANTHER" id="PTHR42052">
    <property type="entry name" value="ABM DOMAIN-CONTAINING PROTEIN"/>
    <property type="match status" value="1"/>
</dbReference>
<evidence type="ECO:0000313" key="1">
    <source>
        <dbReference type="EMBL" id="KAF2809642.1"/>
    </source>
</evidence>
<dbReference type="Proteomes" id="UP000504636">
    <property type="component" value="Unplaced"/>
</dbReference>
<evidence type="ECO:0008006" key="4">
    <source>
        <dbReference type="Google" id="ProtNLM"/>
    </source>
</evidence>